<dbReference type="GO" id="GO:0003700">
    <property type="term" value="F:DNA-binding transcription factor activity"/>
    <property type="evidence" value="ECO:0007669"/>
    <property type="project" value="InterPro"/>
</dbReference>
<evidence type="ECO:0000256" key="2">
    <source>
        <dbReference type="ARBA" id="ARBA00006911"/>
    </source>
</evidence>
<keyword evidence="6" id="KW-0010">Activator</keyword>
<evidence type="ECO:0000256" key="6">
    <source>
        <dbReference type="ARBA" id="ARBA00023159"/>
    </source>
</evidence>
<dbReference type="OrthoDB" id="692274at2759"/>
<accession>A0A7I8KQA0</accession>
<feature type="region of interest" description="Disordered" evidence="8">
    <location>
        <begin position="1"/>
        <end position="29"/>
    </location>
</feature>
<keyword evidence="3" id="KW-0479">Metal-binding</keyword>
<keyword evidence="10" id="KW-1185">Reference proteome</keyword>
<gene>
    <name evidence="9" type="ORF">SI8410_07010441</name>
</gene>
<protein>
    <submittedName>
        <fullName evidence="9">Uncharacterized protein</fullName>
    </submittedName>
</protein>
<dbReference type="AlphaFoldDB" id="A0A7I8KQA0"/>
<dbReference type="GO" id="GO:0046872">
    <property type="term" value="F:metal ion binding"/>
    <property type="evidence" value="ECO:0007669"/>
    <property type="project" value="UniProtKB-KW"/>
</dbReference>
<evidence type="ECO:0000256" key="5">
    <source>
        <dbReference type="ARBA" id="ARBA00023125"/>
    </source>
</evidence>
<dbReference type="GO" id="GO:0003677">
    <property type="term" value="F:DNA binding"/>
    <property type="evidence" value="ECO:0007669"/>
    <property type="project" value="UniProtKB-KW"/>
</dbReference>
<evidence type="ECO:0000256" key="7">
    <source>
        <dbReference type="ARBA" id="ARBA00023242"/>
    </source>
</evidence>
<evidence type="ECO:0000256" key="4">
    <source>
        <dbReference type="ARBA" id="ARBA00022833"/>
    </source>
</evidence>
<keyword evidence="7" id="KW-0539">Nucleus</keyword>
<evidence type="ECO:0000313" key="9">
    <source>
        <dbReference type="EMBL" id="CAA7399771.1"/>
    </source>
</evidence>
<evidence type="ECO:0000256" key="1">
    <source>
        <dbReference type="ARBA" id="ARBA00004123"/>
    </source>
</evidence>
<comment type="subcellular location">
    <subcellularLocation>
        <location evidence="1">Nucleus</location>
    </subcellularLocation>
</comment>
<sequence length="255" mass="26890">MAGFPVGGGGGGVGGSGGHNQPPLEPIPQDSLFFYPREGGRVPEELATYTKGFELWQQHHLLEDGGASSSGGAVSCRDCGNQAKKDCMYTRCRTCCRSRGFQCPTHIKSTWVPAAKRRQRAAVKLSKRPREIGGAAITTTTTSSSTSGGIEAARNFPPELSSEAVFRCVRVSAVDEAEQYAYQTTVNIGGHVFKGILYDQGPDPQGASSSSPAVSLAATATAPGSVAMFDQASLYATPLSALMAGTQFFPHRQRP</sequence>
<evidence type="ECO:0000256" key="3">
    <source>
        <dbReference type="ARBA" id="ARBA00022723"/>
    </source>
</evidence>
<dbReference type="InterPro" id="IPR007818">
    <property type="entry name" value="SHI"/>
</dbReference>
<dbReference type="NCBIfam" id="TIGR01624">
    <property type="entry name" value="LRP1_Cterm"/>
    <property type="match status" value="1"/>
</dbReference>
<reference evidence="9" key="1">
    <citation type="submission" date="2020-02" db="EMBL/GenBank/DDBJ databases">
        <authorList>
            <person name="Scholz U."/>
            <person name="Mascher M."/>
            <person name="Fiebig A."/>
        </authorList>
    </citation>
    <scope>NUCLEOTIDE SEQUENCE</scope>
</reference>
<dbReference type="InterPro" id="IPR006511">
    <property type="entry name" value="SHI_C"/>
</dbReference>
<evidence type="ECO:0000313" key="10">
    <source>
        <dbReference type="Proteomes" id="UP000663760"/>
    </source>
</evidence>
<proteinExistence type="inferred from homology"/>
<dbReference type="Proteomes" id="UP000663760">
    <property type="component" value="Chromosome 7"/>
</dbReference>
<dbReference type="Pfam" id="PF05142">
    <property type="entry name" value="DUF702"/>
    <property type="match status" value="1"/>
</dbReference>
<dbReference type="EMBL" id="LR746270">
    <property type="protein sequence ID" value="CAA7399771.1"/>
    <property type="molecule type" value="Genomic_DNA"/>
</dbReference>
<dbReference type="NCBIfam" id="TIGR01623">
    <property type="entry name" value="put_zinc_LRP1"/>
    <property type="match status" value="1"/>
</dbReference>
<feature type="compositionally biased region" description="Gly residues" evidence="8">
    <location>
        <begin position="1"/>
        <end position="18"/>
    </location>
</feature>
<name>A0A7I8KQA0_SPIIN</name>
<evidence type="ECO:0000256" key="8">
    <source>
        <dbReference type="SAM" id="MobiDB-lite"/>
    </source>
</evidence>
<dbReference type="InterPro" id="IPR006510">
    <property type="entry name" value="Znf_LRP1"/>
</dbReference>
<organism evidence="9 10">
    <name type="scientific">Spirodela intermedia</name>
    <name type="common">Intermediate duckweed</name>
    <dbReference type="NCBI Taxonomy" id="51605"/>
    <lineage>
        <taxon>Eukaryota</taxon>
        <taxon>Viridiplantae</taxon>
        <taxon>Streptophyta</taxon>
        <taxon>Embryophyta</taxon>
        <taxon>Tracheophyta</taxon>
        <taxon>Spermatophyta</taxon>
        <taxon>Magnoliopsida</taxon>
        <taxon>Liliopsida</taxon>
        <taxon>Araceae</taxon>
        <taxon>Lemnoideae</taxon>
        <taxon>Spirodela</taxon>
    </lineage>
</organism>
<dbReference type="PANTHER" id="PTHR31604:SF2">
    <property type="entry name" value="PROTEIN SHI RELATED SEQUENCE 7"/>
    <property type="match status" value="1"/>
</dbReference>
<dbReference type="GO" id="GO:0045893">
    <property type="term" value="P:positive regulation of DNA-templated transcription"/>
    <property type="evidence" value="ECO:0007669"/>
    <property type="project" value="TreeGrafter"/>
</dbReference>
<keyword evidence="5" id="KW-0238">DNA-binding</keyword>
<comment type="similarity">
    <text evidence="2">Belongs to the SHI protein family.</text>
</comment>
<dbReference type="PANTHER" id="PTHR31604">
    <property type="entry name" value="PROTEIN LATERAL ROOT PRIMORDIUM 1"/>
    <property type="match status" value="1"/>
</dbReference>
<keyword evidence="4" id="KW-0862">Zinc</keyword>
<dbReference type="GO" id="GO:0005634">
    <property type="term" value="C:nucleus"/>
    <property type="evidence" value="ECO:0007669"/>
    <property type="project" value="UniProtKB-SubCell"/>
</dbReference>